<dbReference type="Pfam" id="PF05299">
    <property type="entry name" value="Peptidase_M61"/>
    <property type="match status" value="1"/>
</dbReference>
<dbReference type="Pfam" id="PF17899">
    <property type="entry name" value="Peptidase_M61_N"/>
    <property type="match status" value="1"/>
</dbReference>
<dbReference type="InterPro" id="IPR027268">
    <property type="entry name" value="Peptidase_M4/M1_CTD_sf"/>
</dbReference>
<keyword evidence="4" id="KW-1185">Reference proteome</keyword>
<organism evidence="3 4">
    <name type="scientific">Algoriphagus namhaensis</name>
    <dbReference type="NCBI Taxonomy" id="915353"/>
    <lineage>
        <taxon>Bacteria</taxon>
        <taxon>Pseudomonadati</taxon>
        <taxon>Bacteroidota</taxon>
        <taxon>Cytophagia</taxon>
        <taxon>Cytophagales</taxon>
        <taxon>Cyclobacteriaceae</taxon>
        <taxon>Algoriphagus</taxon>
    </lineage>
</organism>
<dbReference type="InterPro" id="IPR040756">
    <property type="entry name" value="Peptidase_M61_N"/>
</dbReference>
<protein>
    <submittedName>
        <fullName evidence="3">M61 family peptidase</fullName>
    </submittedName>
</protein>
<name>A0ABV8AMV6_9BACT</name>
<accession>A0ABV8AMV6</accession>
<dbReference type="PIRSF" id="PIRSF016493">
    <property type="entry name" value="Glycyl_aminpptds"/>
    <property type="match status" value="1"/>
</dbReference>
<dbReference type="Gene3D" id="1.10.390.10">
    <property type="entry name" value="Neutral Protease Domain 2"/>
    <property type="match status" value="1"/>
</dbReference>
<feature type="domain" description="Peptidase M61 N-terminal" evidence="2">
    <location>
        <begin position="3"/>
        <end position="160"/>
    </location>
</feature>
<comment type="caution">
    <text evidence="3">The sequence shown here is derived from an EMBL/GenBank/DDBJ whole genome shotgun (WGS) entry which is preliminary data.</text>
</comment>
<reference evidence="4" key="1">
    <citation type="journal article" date="2019" name="Int. J. Syst. Evol. Microbiol.">
        <title>The Global Catalogue of Microorganisms (GCM) 10K type strain sequencing project: providing services to taxonomists for standard genome sequencing and annotation.</title>
        <authorList>
            <consortium name="The Broad Institute Genomics Platform"/>
            <consortium name="The Broad Institute Genome Sequencing Center for Infectious Disease"/>
            <person name="Wu L."/>
            <person name="Ma J."/>
        </authorList>
    </citation>
    <scope>NUCLEOTIDE SEQUENCE [LARGE SCALE GENOMIC DNA]</scope>
    <source>
        <strain evidence="4">CCUG 60523</strain>
    </source>
</reference>
<sequence length="546" mass="63413">MIKYQISSKNPTSQFLNIQVLVHSYFDTTIKVQLPAWRAGRYQLADYAQNLRKFTVESNGHAVPFSKENKNTWTMSIEANKEYTISYEYHAAKMDAGSCWVDEQQIYINFVNCLVEIKGLKPQDLIIEFLQKGYSKRVCTQPLLKNQNYTVPSFEELADTTLLAAENLTHWTYKVAHQDFQIWIHGEIHFSKSEFITAHKKFTKRLIEDFGEFPESEYHFIYQILPYKHYHGVEHKRGTVITFGPWDMLQETEAMEDLIGVACHELYHAWNVCQIRPKELLPYNFGTEVYTEAGWMLEGITTYMGDLYLLKSGVYGFETYLKHFNKILDRESTVQGMQTSSILESSFDLWLDGYQAGIPDKKTSIYSHGALIAFALDLMLLAQGSSLPKVMTRAWQKFGMKRQGYSLNSFWRLFKSKGIDAERLDEFYREYIHGKENIFDFLENTVGLIGMELNKMDNPDLLTKQLGILSKDNVILKIHPCSPAYQALMIGDELDWAETPESIKIKSKRKNGQNHSFDFPKGEQSYYPKIVLHPLEKTAEFDIWTK</sequence>
<evidence type="ECO:0000313" key="4">
    <source>
        <dbReference type="Proteomes" id="UP001595805"/>
    </source>
</evidence>
<dbReference type="InterPro" id="IPR024191">
    <property type="entry name" value="Peptidase_M61"/>
</dbReference>
<dbReference type="RefSeq" id="WP_377903524.1">
    <property type="nucleotide sequence ID" value="NZ_JBHRZS010000006.1"/>
</dbReference>
<gene>
    <name evidence="3" type="ORF">ACFOSV_03680</name>
</gene>
<dbReference type="Gene3D" id="2.60.40.3650">
    <property type="match status" value="1"/>
</dbReference>
<dbReference type="Proteomes" id="UP001595805">
    <property type="component" value="Unassembled WGS sequence"/>
</dbReference>
<evidence type="ECO:0000259" key="2">
    <source>
        <dbReference type="Pfam" id="PF17899"/>
    </source>
</evidence>
<dbReference type="EMBL" id="JBHRZS010000006">
    <property type="protein sequence ID" value="MFC3879258.1"/>
    <property type="molecule type" value="Genomic_DNA"/>
</dbReference>
<dbReference type="InterPro" id="IPR007963">
    <property type="entry name" value="Peptidase_M61_catalytic"/>
</dbReference>
<evidence type="ECO:0000259" key="1">
    <source>
        <dbReference type="Pfam" id="PF05299"/>
    </source>
</evidence>
<evidence type="ECO:0000313" key="3">
    <source>
        <dbReference type="EMBL" id="MFC3879258.1"/>
    </source>
</evidence>
<proteinExistence type="predicted"/>
<feature type="domain" description="Peptidase M61 catalytic" evidence="1">
    <location>
        <begin position="258"/>
        <end position="372"/>
    </location>
</feature>